<dbReference type="EMBL" id="JAGINX010000001">
    <property type="protein sequence ID" value="MBP2317445.1"/>
    <property type="molecule type" value="Genomic_DNA"/>
</dbReference>
<keyword evidence="3" id="KW-1185">Reference proteome</keyword>
<protein>
    <recommendedName>
        <fullName evidence="4">DUF4340 domain-containing protein</fullName>
    </recommendedName>
</protein>
<comment type="caution">
    <text evidence="2">The sequence shown here is derived from an EMBL/GenBank/DDBJ whole genome shotgun (WGS) entry which is preliminary data.</text>
</comment>
<gene>
    <name evidence="2" type="ORF">JOF45_000464</name>
</gene>
<feature type="region of interest" description="Disordered" evidence="1">
    <location>
        <begin position="35"/>
        <end position="181"/>
    </location>
</feature>
<accession>A0ABS4SZ22</accession>
<proteinExistence type="predicted"/>
<dbReference type="PROSITE" id="PS51257">
    <property type="entry name" value="PROKAR_LIPOPROTEIN"/>
    <property type="match status" value="1"/>
</dbReference>
<feature type="compositionally biased region" description="Acidic residues" evidence="1">
    <location>
        <begin position="35"/>
        <end position="114"/>
    </location>
</feature>
<name>A0ABS4SZ22_9MICC</name>
<dbReference type="RefSeq" id="WP_210047613.1">
    <property type="nucleotide sequence ID" value="NZ_JAGINX010000001.1"/>
</dbReference>
<evidence type="ECO:0008006" key="4">
    <source>
        <dbReference type="Google" id="ProtNLM"/>
    </source>
</evidence>
<reference evidence="2 3" key="1">
    <citation type="submission" date="2021-03" db="EMBL/GenBank/DDBJ databases">
        <title>Sequencing the genomes of 1000 actinobacteria strains.</title>
        <authorList>
            <person name="Klenk H.-P."/>
        </authorList>
    </citation>
    <scope>NUCLEOTIDE SEQUENCE [LARGE SCALE GENOMIC DNA]</scope>
    <source>
        <strain evidence="2 3">DSM 12544</strain>
    </source>
</reference>
<feature type="compositionally biased region" description="Acidic residues" evidence="1">
    <location>
        <begin position="151"/>
        <end position="178"/>
    </location>
</feature>
<organism evidence="2 3">
    <name type="scientific">Nesterenkonia lacusekhoensis</name>
    <dbReference type="NCBI Taxonomy" id="150832"/>
    <lineage>
        <taxon>Bacteria</taxon>
        <taxon>Bacillati</taxon>
        <taxon>Actinomycetota</taxon>
        <taxon>Actinomycetes</taxon>
        <taxon>Micrococcales</taxon>
        <taxon>Micrococcaceae</taxon>
        <taxon>Nesterenkonia</taxon>
    </lineage>
</organism>
<evidence type="ECO:0000256" key="1">
    <source>
        <dbReference type="SAM" id="MobiDB-lite"/>
    </source>
</evidence>
<evidence type="ECO:0000313" key="3">
    <source>
        <dbReference type="Proteomes" id="UP001519331"/>
    </source>
</evidence>
<sequence>MKKRTVNRRISQATGLVGIGMLTLTGCVGVDDQEAADAGYDDADQDEGGAEGEAEGPDSDAAETDASESDDTDSDDTESDQGEEGQNEEGLDDEGDDLAAGEAPALEDIEDELWDSSLDQESVTLHVVQQQPEEDFGDREDNGLLGLTPQADDDDGSDQDGDEDSDRDDEDSDRDDEDAMARYELVYTGDLTGAGSSVEYDYGEVDGVEHQGEILSFEDSAFQSADSFISDLLLSAPEDIELPEQDEIEEAVDREWIDHTDFEIQMNHTAEQYLEELQDSTEMLLLEDSLADLDAEASEGTHDGQDVWIYETEDVEIVVLADEEEPLLLVMDIDTQGIESTIEFTEWNESEGPEAPEDDEVYSAEETMEIVEEL</sequence>
<feature type="region of interest" description="Disordered" evidence="1">
    <location>
        <begin position="348"/>
        <end position="374"/>
    </location>
</feature>
<evidence type="ECO:0000313" key="2">
    <source>
        <dbReference type="EMBL" id="MBP2317445.1"/>
    </source>
</evidence>
<dbReference type="Proteomes" id="UP001519331">
    <property type="component" value="Unassembled WGS sequence"/>
</dbReference>
<feature type="compositionally biased region" description="Polar residues" evidence="1">
    <location>
        <begin position="117"/>
        <end position="131"/>
    </location>
</feature>